<dbReference type="InterPro" id="IPR011991">
    <property type="entry name" value="ArsR-like_HTH"/>
</dbReference>
<dbReference type="InterPro" id="IPR036388">
    <property type="entry name" value="WH-like_DNA-bd_sf"/>
</dbReference>
<feature type="domain" description="HTH arsR-type" evidence="4">
    <location>
        <begin position="1"/>
        <end position="96"/>
    </location>
</feature>
<dbReference type="GO" id="GO:0003700">
    <property type="term" value="F:DNA-binding transcription factor activity"/>
    <property type="evidence" value="ECO:0007669"/>
    <property type="project" value="InterPro"/>
</dbReference>
<evidence type="ECO:0000256" key="1">
    <source>
        <dbReference type="ARBA" id="ARBA00023015"/>
    </source>
</evidence>
<dbReference type="InterPro" id="IPR001845">
    <property type="entry name" value="HTH_ArsR_DNA-bd_dom"/>
</dbReference>
<sequence length="112" mass="11844">MNEHAAISAFGALSQETRLQIVRALVSAGPEGMTAGLLGEAVGGVSSSRLAFHLSHLERGGLVTSDREGRFVRYRIRFDTLSDLIGFLVNDCCGGAPGLCLTEIPLPTDATR</sequence>
<dbReference type="PROSITE" id="PS50987">
    <property type="entry name" value="HTH_ARSR_2"/>
    <property type="match status" value="1"/>
</dbReference>
<dbReference type="InterPro" id="IPR036390">
    <property type="entry name" value="WH_DNA-bd_sf"/>
</dbReference>
<accession>A0A5C5G913</accession>
<protein>
    <submittedName>
        <fullName evidence="5">Helix-turn-helix transcriptional regulator</fullName>
    </submittedName>
</protein>
<evidence type="ECO:0000259" key="4">
    <source>
        <dbReference type="PROSITE" id="PS50987"/>
    </source>
</evidence>
<dbReference type="InterPro" id="IPR051011">
    <property type="entry name" value="Metal_resp_trans_reg"/>
</dbReference>
<dbReference type="EMBL" id="VFFF01000002">
    <property type="protein sequence ID" value="TNY31208.1"/>
    <property type="molecule type" value="Genomic_DNA"/>
</dbReference>
<keyword evidence="1" id="KW-0805">Transcription regulation</keyword>
<evidence type="ECO:0000313" key="6">
    <source>
        <dbReference type="Proteomes" id="UP000314011"/>
    </source>
</evidence>
<comment type="caution">
    <text evidence="5">The sequence shown here is derived from an EMBL/GenBank/DDBJ whole genome shotgun (WGS) entry which is preliminary data.</text>
</comment>
<evidence type="ECO:0000256" key="3">
    <source>
        <dbReference type="ARBA" id="ARBA00023163"/>
    </source>
</evidence>
<dbReference type="Pfam" id="PF12840">
    <property type="entry name" value="HTH_20"/>
    <property type="match status" value="1"/>
</dbReference>
<evidence type="ECO:0000256" key="2">
    <source>
        <dbReference type="ARBA" id="ARBA00023125"/>
    </source>
</evidence>
<name>A0A5C5G913_9RHOB</name>
<dbReference type="CDD" id="cd00090">
    <property type="entry name" value="HTH_ARSR"/>
    <property type="match status" value="1"/>
</dbReference>
<dbReference type="Gene3D" id="1.10.10.10">
    <property type="entry name" value="Winged helix-like DNA-binding domain superfamily/Winged helix DNA-binding domain"/>
    <property type="match status" value="1"/>
</dbReference>
<evidence type="ECO:0000313" key="5">
    <source>
        <dbReference type="EMBL" id="TNY31208.1"/>
    </source>
</evidence>
<dbReference type="PRINTS" id="PR00778">
    <property type="entry name" value="HTHARSR"/>
</dbReference>
<keyword evidence="2" id="KW-0238">DNA-binding</keyword>
<keyword evidence="6" id="KW-1185">Reference proteome</keyword>
<dbReference type="OrthoDB" id="9804742at2"/>
<reference evidence="5 6" key="1">
    <citation type="submission" date="2019-06" db="EMBL/GenBank/DDBJ databases">
        <title>Genome of new Rhodobacteraceae sp. SM1903.</title>
        <authorList>
            <person name="Ren X."/>
        </authorList>
    </citation>
    <scope>NUCLEOTIDE SEQUENCE [LARGE SCALE GENOMIC DNA]</scope>
    <source>
        <strain evidence="5 6">SM1903</strain>
    </source>
</reference>
<proteinExistence type="predicted"/>
<organism evidence="5 6">
    <name type="scientific">Pelagovum pacificum</name>
    <dbReference type="NCBI Taxonomy" id="2588711"/>
    <lineage>
        <taxon>Bacteria</taxon>
        <taxon>Pseudomonadati</taxon>
        <taxon>Pseudomonadota</taxon>
        <taxon>Alphaproteobacteria</taxon>
        <taxon>Rhodobacterales</taxon>
        <taxon>Paracoccaceae</taxon>
        <taxon>Pelagovum</taxon>
    </lineage>
</organism>
<dbReference type="PANTHER" id="PTHR43132">
    <property type="entry name" value="ARSENICAL RESISTANCE OPERON REPRESSOR ARSR-RELATED"/>
    <property type="match status" value="1"/>
</dbReference>
<dbReference type="Proteomes" id="UP000314011">
    <property type="component" value="Unassembled WGS sequence"/>
</dbReference>
<gene>
    <name evidence="5" type="ORF">FHY64_14345</name>
</gene>
<dbReference type="RefSeq" id="WP_140195997.1">
    <property type="nucleotide sequence ID" value="NZ_CP065915.1"/>
</dbReference>
<dbReference type="SMART" id="SM00418">
    <property type="entry name" value="HTH_ARSR"/>
    <property type="match status" value="1"/>
</dbReference>
<dbReference type="SUPFAM" id="SSF46785">
    <property type="entry name" value="Winged helix' DNA-binding domain"/>
    <property type="match status" value="1"/>
</dbReference>
<keyword evidence="3" id="KW-0804">Transcription</keyword>
<dbReference type="PANTHER" id="PTHR43132:SF2">
    <property type="entry name" value="ARSENICAL RESISTANCE OPERON REPRESSOR ARSR-RELATED"/>
    <property type="match status" value="1"/>
</dbReference>
<dbReference type="GO" id="GO:0003677">
    <property type="term" value="F:DNA binding"/>
    <property type="evidence" value="ECO:0007669"/>
    <property type="project" value="UniProtKB-KW"/>
</dbReference>
<dbReference type="AlphaFoldDB" id="A0A5C5G913"/>